<dbReference type="eggNOG" id="COG2189">
    <property type="taxonomic scope" value="Bacteria"/>
</dbReference>
<keyword evidence="5" id="KW-0680">Restriction system</keyword>
<evidence type="ECO:0000256" key="8">
    <source>
        <dbReference type="RuleBase" id="RU362026"/>
    </source>
</evidence>
<dbReference type="PRINTS" id="PR00508">
    <property type="entry name" value="S21N4MTFRASE"/>
</dbReference>
<keyword evidence="4" id="KW-0949">S-adenosyl-L-methionine</keyword>
<dbReference type="EC" id="2.1.1.-" evidence="8"/>
<dbReference type="GO" id="GO:0009307">
    <property type="term" value="P:DNA restriction-modification system"/>
    <property type="evidence" value="ECO:0007669"/>
    <property type="project" value="UniProtKB-KW"/>
</dbReference>
<dbReference type="GO" id="GO:0008170">
    <property type="term" value="F:N-methyltransferase activity"/>
    <property type="evidence" value="ECO:0007669"/>
    <property type="project" value="InterPro"/>
</dbReference>
<evidence type="ECO:0000256" key="2">
    <source>
        <dbReference type="ARBA" id="ARBA00022603"/>
    </source>
</evidence>
<accession>C1DXD7</accession>
<dbReference type="PANTHER" id="PTHR13370">
    <property type="entry name" value="RNA METHYLASE-RELATED"/>
    <property type="match status" value="1"/>
</dbReference>
<dbReference type="Pfam" id="PF01555">
    <property type="entry name" value="N6_N4_Mtase"/>
    <property type="match status" value="1"/>
</dbReference>
<keyword evidence="6" id="KW-0238">DNA-binding</keyword>
<evidence type="ECO:0000256" key="5">
    <source>
        <dbReference type="ARBA" id="ARBA00022747"/>
    </source>
</evidence>
<dbReference type="GO" id="GO:0003677">
    <property type="term" value="F:DNA binding"/>
    <property type="evidence" value="ECO:0007669"/>
    <property type="project" value="UniProtKB-KW"/>
</dbReference>
<keyword evidence="2 10" id="KW-0489">Methyltransferase</keyword>
<dbReference type="GO" id="GO:0015667">
    <property type="term" value="F:site-specific DNA-methyltransferase (cytosine-N4-specific) activity"/>
    <property type="evidence" value="ECO:0007669"/>
    <property type="project" value="UniProtKB-EC"/>
</dbReference>
<dbReference type="GO" id="GO:0032259">
    <property type="term" value="P:methylation"/>
    <property type="evidence" value="ECO:0007669"/>
    <property type="project" value="UniProtKB-KW"/>
</dbReference>
<dbReference type="PANTHER" id="PTHR13370:SF24">
    <property type="entry name" value="TYPE III RESTRICTION-MODIFICATION ENZYME STYLTI MOD SUBUNIT"/>
    <property type="match status" value="1"/>
</dbReference>
<keyword evidence="3 10" id="KW-0808">Transferase</keyword>
<feature type="domain" description="DNA methylase N-4/N-6" evidence="9">
    <location>
        <begin position="92"/>
        <end position="307"/>
    </location>
</feature>
<dbReference type="InterPro" id="IPR017985">
    <property type="entry name" value="MeTrfase_CN4_CS"/>
</dbReference>
<dbReference type="Gene3D" id="3.40.50.150">
    <property type="entry name" value="Vaccinia Virus protein VP39"/>
    <property type="match status" value="1"/>
</dbReference>
<gene>
    <name evidence="10" type="ordered locus">SULAZ_0052</name>
</gene>
<evidence type="ECO:0000256" key="1">
    <source>
        <dbReference type="ARBA" id="ARBA00010203"/>
    </source>
</evidence>
<evidence type="ECO:0000256" key="6">
    <source>
        <dbReference type="ARBA" id="ARBA00023125"/>
    </source>
</evidence>
<dbReference type="AlphaFoldDB" id="C1DXD7"/>
<keyword evidence="11" id="KW-1185">Reference proteome</keyword>
<evidence type="ECO:0000256" key="7">
    <source>
        <dbReference type="ARBA" id="ARBA00049120"/>
    </source>
</evidence>
<dbReference type="eggNOG" id="COG0863">
    <property type="taxonomic scope" value="Bacteria"/>
</dbReference>
<dbReference type="InterPro" id="IPR002941">
    <property type="entry name" value="DNA_methylase_N4/N6"/>
</dbReference>
<comment type="catalytic activity">
    <reaction evidence="7">
        <text>a 2'-deoxycytidine in DNA + S-adenosyl-L-methionine = an N(4)-methyl-2'-deoxycytidine in DNA + S-adenosyl-L-homocysteine + H(+)</text>
        <dbReference type="Rhea" id="RHEA:16857"/>
        <dbReference type="Rhea" id="RHEA-COMP:11369"/>
        <dbReference type="Rhea" id="RHEA-COMP:13674"/>
        <dbReference type="ChEBI" id="CHEBI:15378"/>
        <dbReference type="ChEBI" id="CHEBI:57856"/>
        <dbReference type="ChEBI" id="CHEBI:59789"/>
        <dbReference type="ChEBI" id="CHEBI:85452"/>
        <dbReference type="ChEBI" id="CHEBI:137933"/>
        <dbReference type="EC" id="2.1.1.113"/>
    </reaction>
</comment>
<organism evidence="10 11">
    <name type="scientific">Sulfurihydrogenibium azorense (strain DSM 15241 / OCM 825 / Az-Fu1)</name>
    <dbReference type="NCBI Taxonomy" id="204536"/>
    <lineage>
        <taxon>Bacteria</taxon>
        <taxon>Pseudomonadati</taxon>
        <taxon>Aquificota</taxon>
        <taxon>Aquificia</taxon>
        <taxon>Aquificales</taxon>
        <taxon>Hydrogenothermaceae</taxon>
        <taxon>Sulfurihydrogenibium</taxon>
    </lineage>
</organism>
<dbReference type="SUPFAM" id="SSF53335">
    <property type="entry name" value="S-adenosyl-L-methionine-dependent methyltransferases"/>
    <property type="match status" value="1"/>
</dbReference>
<evidence type="ECO:0000313" key="10">
    <source>
        <dbReference type="EMBL" id="ACN98523.1"/>
    </source>
</evidence>
<dbReference type="KEGG" id="saf:SULAZ_0052"/>
<protein>
    <recommendedName>
        <fullName evidence="8">Methyltransferase</fullName>
        <ecNumber evidence="8">2.1.1.-</ecNumber>
    </recommendedName>
</protein>
<dbReference type="RefSeq" id="WP_012673847.1">
    <property type="nucleotide sequence ID" value="NC_012438.1"/>
</dbReference>
<dbReference type="GO" id="GO:0005737">
    <property type="term" value="C:cytoplasm"/>
    <property type="evidence" value="ECO:0007669"/>
    <property type="project" value="TreeGrafter"/>
</dbReference>
<proteinExistence type="inferred from homology"/>
<dbReference type="InterPro" id="IPR029063">
    <property type="entry name" value="SAM-dependent_MTases_sf"/>
</dbReference>
<evidence type="ECO:0000256" key="3">
    <source>
        <dbReference type="ARBA" id="ARBA00022679"/>
    </source>
</evidence>
<evidence type="ECO:0000313" key="11">
    <source>
        <dbReference type="Proteomes" id="UP000001369"/>
    </source>
</evidence>
<comment type="similarity">
    <text evidence="1">Belongs to the N(4)/N(6)-methyltransferase family. N(4) subfamily.</text>
</comment>
<dbReference type="Proteomes" id="UP000001369">
    <property type="component" value="Chromosome"/>
</dbReference>
<dbReference type="HOGENOM" id="CLU_024927_2_2_0"/>
<dbReference type="PROSITE" id="PS00093">
    <property type="entry name" value="N4_MTASE"/>
    <property type="match status" value="1"/>
</dbReference>
<dbReference type="STRING" id="204536.SULAZ_0052"/>
<dbReference type="EMBL" id="CP001229">
    <property type="protein sequence ID" value="ACN98523.1"/>
    <property type="molecule type" value="Genomic_DNA"/>
</dbReference>
<dbReference type="InterPro" id="IPR001091">
    <property type="entry name" value="RM_Methyltransferase"/>
</dbReference>
<name>C1DXD7_SULAA</name>
<sequence length="325" mass="37900">MKYLTGKENKEIKIRLNYNTFEKLKEVSFKKEISLNFLINQILEKEINESNYEKDIKNYFKEKPELIFSNDKIKLFHNDFIEVDLSDYKGKVNLIITSPPYNVGIEYGKHNDAVNYEDYLSFTEKWLYKSYELLADDGRACINIPLDKNRNGLKPVYADFINIAKKVGFNYQSTIVWNEQNVSKRTAWGSWLSASAPYVIAPVEMIVVLYKKQWKRINKGESTITREEFIQWTNGVWNFSGESKKRVGHPAPFPLELPKRCIKLFSYKDDLVLDPFSGSGTTLIAAFKEERRAIGVEIDKNYIDLSVERLTKEISKPQKNLLNID</sequence>
<evidence type="ECO:0000256" key="4">
    <source>
        <dbReference type="ARBA" id="ARBA00022691"/>
    </source>
</evidence>
<evidence type="ECO:0000259" key="9">
    <source>
        <dbReference type="Pfam" id="PF01555"/>
    </source>
</evidence>
<dbReference type="OrthoDB" id="9773571at2"/>
<dbReference type="REBASE" id="20453">
    <property type="entry name" value="M.SazAORF52P"/>
</dbReference>
<reference evidence="10 11" key="1">
    <citation type="journal article" date="2009" name="J. Bacteriol.">
        <title>Complete and draft genome sequences of six members of the Aquificales.</title>
        <authorList>
            <person name="Reysenbach A.L."/>
            <person name="Hamamura N."/>
            <person name="Podar M."/>
            <person name="Griffiths E."/>
            <person name="Ferreira S."/>
            <person name="Hochstein R."/>
            <person name="Heidelberg J."/>
            <person name="Johnson J."/>
            <person name="Mead D."/>
            <person name="Pohorille A."/>
            <person name="Sarmiento M."/>
            <person name="Schweighofer K."/>
            <person name="Seshadri R."/>
            <person name="Voytek M.A."/>
        </authorList>
    </citation>
    <scope>NUCLEOTIDE SEQUENCE [LARGE SCALE GENOMIC DNA]</scope>
    <source>
        <strain evidence="11">Az-Fu1 / DSM 15241 / OCM 825</strain>
    </source>
</reference>